<dbReference type="Proteomes" id="UP000001933">
    <property type="component" value="Chromosome"/>
</dbReference>
<evidence type="ECO:0000313" key="1">
    <source>
        <dbReference type="EMBL" id="ABC76908.1"/>
    </source>
</evidence>
<dbReference type="EMBL" id="CP000252">
    <property type="protein sequence ID" value="ABC76908.1"/>
    <property type="molecule type" value="Genomic_DNA"/>
</dbReference>
<dbReference type="KEGG" id="sat:SYN_01316"/>
<keyword evidence="2" id="KW-1185">Reference proteome</keyword>
<evidence type="ECO:0000313" key="2">
    <source>
        <dbReference type="Proteomes" id="UP000001933"/>
    </source>
</evidence>
<protein>
    <submittedName>
        <fullName evidence="1">Hypothetical cytosolic protein</fullName>
    </submittedName>
</protein>
<reference evidence="1 2" key="1">
    <citation type="journal article" date="2007" name="Proc. Natl. Acad. Sci. U.S.A.">
        <title>The genome of Syntrophus aciditrophicus: life at the thermodynamic limit of microbial growth.</title>
        <authorList>
            <person name="McInerney M.J."/>
            <person name="Rohlin L."/>
            <person name="Mouttaki H."/>
            <person name="Kim U."/>
            <person name="Krupp R.S."/>
            <person name="Rios-Hernandez L."/>
            <person name="Sieber J."/>
            <person name="Struchtemeyer C.G."/>
            <person name="Bhattacharyya A."/>
            <person name="Campbell J.W."/>
            <person name="Gunsalus R.P."/>
        </authorList>
    </citation>
    <scope>NUCLEOTIDE SEQUENCE [LARGE SCALE GENOMIC DNA]</scope>
    <source>
        <strain evidence="1 2">SB</strain>
    </source>
</reference>
<accession>Q2LS50</accession>
<name>Q2LS50_SYNAS</name>
<proteinExistence type="predicted"/>
<dbReference type="RefSeq" id="WP_011416940.1">
    <property type="nucleotide sequence ID" value="NC_007759.1"/>
</dbReference>
<organism evidence="1 2">
    <name type="scientific">Syntrophus aciditrophicus (strain SB)</name>
    <dbReference type="NCBI Taxonomy" id="56780"/>
    <lineage>
        <taxon>Bacteria</taxon>
        <taxon>Pseudomonadati</taxon>
        <taxon>Thermodesulfobacteriota</taxon>
        <taxon>Syntrophia</taxon>
        <taxon>Syntrophales</taxon>
        <taxon>Syntrophaceae</taxon>
        <taxon>Syntrophus</taxon>
    </lineage>
</organism>
<dbReference type="HOGENOM" id="CLU_811157_0_0_7"/>
<gene>
    <name evidence="1" type="ORF">SYN_01316</name>
</gene>
<sequence length="342" mass="39416">MKAKDIRPLGAEGYAESYISLRNSLIVEAEKRHAAIQESEQANEWRKNCPSTGQEYLLRTLALDREQIDFWSKEKGEAYRKHYAEVVEPRLTETQSHKHLPFRDDLGSSDPRIDHPIPYAMLFIASDETLLGEIPDGVELHHSLFWYELQNNWSQCKSFFIDHWGEGNGLVGFFPAYDNSDWVEVYWVFQYDPPSSSLWSCSSQMHFEGSIHCWANDAWYESLYARIFLYSRLSVRPMFGWGVGYQETEKTVFDYSGQNIDIAVAGGCWDNDLGPLSPNPNYVSQPHWVVVSVEGQARWRGCSHVMLNFSKGCLINPYMPFGAYCMSTTVFNPLVLKVVWPF</sequence>
<dbReference type="STRING" id="56780.SYN_01316"/>
<dbReference type="AlphaFoldDB" id="Q2LS50"/>
<dbReference type="InParanoid" id="Q2LS50"/>